<comment type="caution">
    <text evidence="1">The sequence shown here is derived from an EMBL/GenBank/DDBJ whole genome shotgun (WGS) entry which is preliminary data.</text>
</comment>
<evidence type="ECO:0000313" key="1">
    <source>
        <dbReference type="EMBL" id="KAK3766154.1"/>
    </source>
</evidence>
<evidence type="ECO:0000313" key="2">
    <source>
        <dbReference type="Proteomes" id="UP001283361"/>
    </source>
</evidence>
<dbReference type="Proteomes" id="UP001283361">
    <property type="component" value="Unassembled WGS sequence"/>
</dbReference>
<sequence length="144" mass="15586">MPNQDCVCVCVWNCTSVVASLAAHRAYCSVARQKLSRQQCRTKIVCVCVELYQCCSAASCPSCLLLSSETETKSSAMPNQDCVCVWNCTSVVASLAAHLAYCSVARQKLSRQQCRTKIVCVCVCVELYQCCSVASCPSCLLLSS</sequence>
<keyword evidence="2" id="KW-1185">Reference proteome</keyword>
<dbReference type="EMBL" id="JAWDGP010004252">
    <property type="protein sequence ID" value="KAK3766154.1"/>
    <property type="molecule type" value="Genomic_DNA"/>
</dbReference>
<organism evidence="1 2">
    <name type="scientific">Elysia crispata</name>
    <name type="common">lettuce slug</name>
    <dbReference type="NCBI Taxonomy" id="231223"/>
    <lineage>
        <taxon>Eukaryota</taxon>
        <taxon>Metazoa</taxon>
        <taxon>Spiralia</taxon>
        <taxon>Lophotrochozoa</taxon>
        <taxon>Mollusca</taxon>
        <taxon>Gastropoda</taxon>
        <taxon>Heterobranchia</taxon>
        <taxon>Euthyneura</taxon>
        <taxon>Panpulmonata</taxon>
        <taxon>Sacoglossa</taxon>
        <taxon>Placobranchoidea</taxon>
        <taxon>Plakobranchidae</taxon>
        <taxon>Elysia</taxon>
    </lineage>
</organism>
<reference evidence="1" key="1">
    <citation type="journal article" date="2023" name="G3 (Bethesda)">
        <title>A reference genome for the long-term kleptoplast-retaining sea slug Elysia crispata morphotype clarki.</title>
        <authorList>
            <person name="Eastman K.E."/>
            <person name="Pendleton A.L."/>
            <person name="Shaikh M.A."/>
            <person name="Suttiyut T."/>
            <person name="Ogas R."/>
            <person name="Tomko P."/>
            <person name="Gavelis G."/>
            <person name="Widhalm J.R."/>
            <person name="Wisecaver J.H."/>
        </authorList>
    </citation>
    <scope>NUCLEOTIDE SEQUENCE</scope>
    <source>
        <strain evidence="1">ECLA1</strain>
    </source>
</reference>
<name>A0AAE1DCZ6_9GAST</name>
<accession>A0AAE1DCZ6</accession>
<dbReference type="AlphaFoldDB" id="A0AAE1DCZ6"/>
<protein>
    <submittedName>
        <fullName evidence="1">Uncharacterized protein</fullName>
    </submittedName>
</protein>
<proteinExistence type="predicted"/>
<gene>
    <name evidence="1" type="ORF">RRG08_015960</name>
</gene>